<feature type="domain" description="M23ase beta-sheet core" evidence="8">
    <location>
        <begin position="300"/>
        <end position="396"/>
    </location>
</feature>
<dbReference type="Gene3D" id="3.10.450.350">
    <property type="match status" value="1"/>
</dbReference>
<evidence type="ECO:0000256" key="1">
    <source>
        <dbReference type="ARBA" id="ARBA00001947"/>
    </source>
</evidence>
<evidence type="ECO:0000259" key="8">
    <source>
        <dbReference type="Pfam" id="PF01551"/>
    </source>
</evidence>
<gene>
    <name evidence="9" type="ORF">EXM22_04355</name>
</gene>
<evidence type="ECO:0000313" key="10">
    <source>
        <dbReference type="Proteomes" id="UP000324209"/>
    </source>
</evidence>
<evidence type="ECO:0000313" key="9">
    <source>
        <dbReference type="EMBL" id="QEN07254.1"/>
    </source>
</evidence>
<proteinExistence type="predicted"/>
<dbReference type="KEGG" id="ock:EXM22_04355"/>
<keyword evidence="6" id="KW-0482">Metalloprotease</keyword>
<reference evidence="9 10" key="1">
    <citation type="submission" date="2019-02" db="EMBL/GenBank/DDBJ databases">
        <title>Complete Genome Sequence and Methylome Analysis of free living Spirochaetas.</title>
        <authorList>
            <person name="Fomenkov A."/>
            <person name="Dubinina G."/>
            <person name="Leshcheva N."/>
            <person name="Mikheeva N."/>
            <person name="Grabovich M."/>
            <person name="Vincze T."/>
            <person name="Roberts R.J."/>
        </authorList>
    </citation>
    <scope>NUCLEOTIDE SEQUENCE [LARGE SCALE GENOMIC DNA]</scope>
    <source>
        <strain evidence="9 10">K2</strain>
    </source>
</reference>
<keyword evidence="5" id="KW-0862">Zinc</keyword>
<dbReference type="Gene3D" id="2.70.70.10">
    <property type="entry name" value="Glucose Permease (Domain IIA)"/>
    <property type="match status" value="1"/>
</dbReference>
<dbReference type="Pfam" id="PF01551">
    <property type="entry name" value="Peptidase_M23"/>
    <property type="match status" value="1"/>
</dbReference>
<dbReference type="InterPro" id="IPR050570">
    <property type="entry name" value="Cell_wall_metabolism_enzyme"/>
</dbReference>
<comment type="cofactor">
    <cofactor evidence="1">
        <name>Zn(2+)</name>
        <dbReference type="ChEBI" id="CHEBI:29105"/>
    </cofactor>
</comment>
<keyword evidence="7" id="KW-1133">Transmembrane helix</keyword>
<keyword evidence="4" id="KW-0378">Hydrolase</keyword>
<dbReference type="PANTHER" id="PTHR21666:SF288">
    <property type="entry name" value="CELL DIVISION PROTEIN YTFB"/>
    <property type="match status" value="1"/>
</dbReference>
<evidence type="ECO:0000256" key="7">
    <source>
        <dbReference type="SAM" id="Phobius"/>
    </source>
</evidence>
<dbReference type="OrthoDB" id="305469at2"/>
<dbReference type="PANTHER" id="PTHR21666">
    <property type="entry name" value="PEPTIDASE-RELATED"/>
    <property type="match status" value="1"/>
</dbReference>
<dbReference type="CDD" id="cd12797">
    <property type="entry name" value="M23_peptidase"/>
    <property type="match status" value="1"/>
</dbReference>
<dbReference type="SUPFAM" id="SSF51261">
    <property type="entry name" value="Duplicated hybrid motif"/>
    <property type="match status" value="1"/>
</dbReference>
<feature type="transmembrane region" description="Helical" evidence="7">
    <location>
        <begin position="21"/>
        <end position="41"/>
    </location>
</feature>
<dbReference type="RefSeq" id="WP_149485336.1">
    <property type="nucleotide sequence ID" value="NZ_CP036150.1"/>
</dbReference>
<keyword evidence="2" id="KW-0645">Protease</keyword>
<keyword evidence="7" id="KW-0472">Membrane</keyword>
<dbReference type="GO" id="GO:0046872">
    <property type="term" value="F:metal ion binding"/>
    <property type="evidence" value="ECO:0007669"/>
    <property type="project" value="UniProtKB-KW"/>
</dbReference>
<dbReference type="Proteomes" id="UP000324209">
    <property type="component" value="Chromosome"/>
</dbReference>
<dbReference type="GO" id="GO:0004222">
    <property type="term" value="F:metalloendopeptidase activity"/>
    <property type="evidence" value="ECO:0007669"/>
    <property type="project" value="TreeGrafter"/>
</dbReference>
<dbReference type="AlphaFoldDB" id="A0A5C1QKX0"/>
<evidence type="ECO:0000256" key="4">
    <source>
        <dbReference type="ARBA" id="ARBA00022801"/>
    </source>
</evidence>
<evidence type="ECO:0000256" key="3">
    <source>
        <dbReference type="ARBA" id="ARBA00022723"/>
    </source>
</evidence>
<evidence type="ECO:0000256" key="6">
    <source>
        <dbReference type="ARBA" id="ARBA00023049"/>
    </source>
</evidence>
<dbReference type="InterPro" id="IPR011055">
    <property type="entry name" value="Dup_hybrid_motif"/>
</dbReference>
<dbReference type="EMBL" id="CP036150">
    <property type="protein sequence ID" value="QEN07254.1"/>
    <property type="molecule type" value="Genomic_DNA"/>
</dbReference>
<keyword evidence="7" id="KW-0812">Transmembrane</keyword>
<keyword evidence="10" id="KW-1185">Reference proteome</keyword>
<keyword evidence="3" id="KW-0479">Metal-binding</keyword>
<organism evidence="9 10">
    <name type="scientific">Oceanispirochaeta crateris</name>
    <dbReference type="NCBI Taxonomy" id="2518645"/>
    <lineage>
        <taxon>Bacteria</taxon>
        <taxon>Pseudomonadati</taxon>
        <taxon>Spirochaetota</taxon>
        <taxon>Spirochaetia</taxon>
        <taxon>Spirochaetales</taxon>
        <taxon>Spirochaetaceae</taxon>
        <taxon>Oceanispirochaeta</taxon>
    </lineage>
</organism>
<name>A0A5C1QKX0_9SPIO</name>
<dbReference type="GO" id="GO:0006508">
    <property type="term" value="P:proteolysis"/>
    <property type="evidence" value="ECO:0007669"/>
    <property type="project" value="UniProtKB-KW"/>
</dbReference>
<sequence length="427" mass="47200">MLETADEHSMGHFRFFAVKKRWRSVFLTLFIISALIFQLIISRNNQATAAYVEKNNKELSTVTVAEEAPPAVLEVKNTYIQSGSSLSYHLESNGITASDSSAIIDAVKDVINLRRLQAGQKVELHFENQYFAGIMIPVSIDKDILVNRSTSSGFEVVEQYKNLRSYPSSIDAVVESSLYGSCLDQGIPENIIMELIQLYSFDVDFQRDIHKGDQLHVTFEVVYDEEGTPVDTGNILYTTLKTGGQDLAIYRFENSQGKADFYNPEGQTVRKTLLKTPINGAYITSGFGPRVSPISGYNSVHKGIDFGAPRGTPIKTSGDGTVTYAGYNDVYGNHVIVRHVNSYVTLYAHMSAFGRGIRRGTSVDQGQVIGYVGTTGMSTGPHLHYEVRYNGRQINPASVKFPPGHTLAGEDARLYQNLLSSYESSLP</sequence>
<evidence type="ECO:0000256" key="5">
    <source>
        <dbReference type="ARBA" id="ARBA00022833"/>
    </source>
</evidence>
<protein>
    <submittedName>
        <fullName evidence="9">M23 family metallopeptidase</fullName>
    </submittedName>
</protein>
<evidence type="ECO:0000256" key="2">
    <source>
        <dbReference type="ARBA" id="ARBA00022670"/>
    </source>
</evidence>
<accession>A0A5C1QKX0</accession>
<dbReference type="InterPro" id="IPR016047">
    <property type="entry name" value="M23ase_b-sheet_dom"/>
</dbReference>